<dbReference type="Gene3D" id="3.40.50.300">
    <property type="entry name" value="P-loop containing nucleotide triphosphate hydrolases"/>
    <property type="match status" value="2"/>
</dbReference>
<sequence length="1193" mass="132848">MTVEEAIELVEVLLERGRLTKVQEIVFRQSWEGKTYAEMAKNYQYDAGYLKDLGSELWRSLSEATGEKVTKSNLPGVLKRIFQRRNPLDTLSTAKEQLTLAYRDWGDAPDIPVFFGRIEELAILENWIIRDRCRCVAIIGMRGIGKTQLSMKLGLGGIGKTDLSLKLAQGIQEQFEFVIWRSLLNAPPLADLLADLIKVLSRQQQTNLPEVISERISCLIQYLKAHRCLLILDNAETLLQAGDSMGRYRADYKDYGQLLKQIGEVSHQSCLLLTSREKPQEFILMDGPKRPVRTLVLQALGLEAGKQVVNELGEFTATAADWQELIQLYNGNPLALQLAGKHILEVFFGHIADFLRDGKPVFHDLQELLDWHFQRLPAACTEVLYWLAINREPISLAELRDDLLQSTAQAALPATLGVLQRKIPLEHTGNRFTLQPVLLEYVTDQLVACTVEEILNQRYDLLRHYALIKAQSKDYIRQAQIRIILEQVIDRLMLALGHSQQIQVQLQSILKQLKQDGLAYGGYGAGNLLNILRQIQADFCNYDFSGLPICQAYLQNIQLQNVNFSNCHFSKTIFTQAFGGMLAVDFSPNGQTLATADTNGGVHLWQLVDQQRLLTLKGHTNWIRRVVFSPDGQLLASASDDGTVRIWQLSSGQCLHTLSISTGSEYAVAFSPDGSLLASCGIDANIKIWLVSEGRLLKVLTGHSNGLLAVHFSPDGQRLASGGYDTQIKIWDIETGSCLYTLTDHENWIGAANFSSNGAMLVSASCDGTVRIWDTQNYQCLEVLRGHTGWVWRAVWSRDDRLIASCSADRTLRIWDVETGTCLHTLKGHDHQIWGIAFSPDHQMLASASEDQTIRLWQVSNGQCMARIQGYTNWIKAVAFSPNDQLLASGHRDRSLRIWDRHRGECIRQLSGFAEGLPAVAFHPNSTTIAGGSQDATIKLWDLKTGECSHTFTGHTDEVWSLAFSPDGQLLASSSFDHTVKLWDLNLNECCQTLEGHRDRVAAVAFSPEGKILASGSDDCTIRLWDLQAYRCINVLEGHTARIGPIAFSPEGNLLVSPSLDQTLKVWDMRTGECLRTLQGHSSWVMAASFSPDGQTLASASCDQTVKIWDVSTGQCLTTLSGHSNWIWSVAFSQDGLLLASASEDETIRLWDLGSGRCLRILKAKRPYEGMKITGATGLSLAQTAMLRELGAV</sequence>
<feature type="repeat" description="WD" evidence="3">
    <location>
        <begin position="826"/>
        <end position="867"/>
    </location>
</feature>
<proteinExistence type="predicted"/>
<feature type="repeat" description="WD" evidence="3">
    <location>
        <begin position="574"/>
        <end position="615"/>
    </location>
</feature>
<dbReference type="SUPFAM" id="SSF52540">
    <property type="entry name" value="P-loop containing nucleoside triphosphate hydrolases"/>
    <property type="match status" value="2"/>
</dbReference>
<feature type="repeat" description="WD" evidence="3">
    <location>
        <begin position="952"/>
        <end position="993"/>
    </location>
</feature>
<keyword evidence="1 3" id="KW-0853">WD repeat</keyword>
<evidence type="ECO:0000256" key="1">
    <source>
        <dbReference type="ARBA" id="ARBA00022574"/>
    </source>
</evidence>
<dbReference type="SMART" id="SM00320">
    <property type="entry name" value="WD40"/>
    <property type="match status" value="14"/>
</dbReference>
<organism evidence="6">
    <name type="scientific">Cyanothece sp. (strain PCC 7425 / ATCC 29141)</name>
    <dbReference type="NCBI Taxonomy" id="395961"/>
    <lineage>
        <taxon>Bacteria</taxon>
        <taxon>Bacillati</taxon>
        <taxon>Cyanobacteriota</taxon>
        <taxon>Cyanophyceae</taxon>
        <taxon>Gomontiellales</taxon>
        <taxon>Cyanothecaceae</taxon>
        <taxon>Cyanothece</taxon>
    </lineage>
</organism>
<protein>
    <submittedName>
        <fullName evidence="6">WD-40 repeat protein</fullName>
    </submittedName>
</protein>
<dbReference type="InterPro" id="IPR015943">
    <property type="entry name" value="WD40/YVTN_repeat-like_dom_sf"/>
</dbReference>
<feature type="repeat" description="WD" evidence="3">
    <location>
        <begin position="1120"/>
        <end position="1161"/>
    </location>
</feature>
<dbReference type="PRINTS" id="PR00320">
    <property type="entry name" value="GPROTEINBRPT"/>
</dbReference>
<dbReference type="PANTHER" id="PTHR19848:SF8">
    <property type="entry name" value="F-BOX AND WD REPEAT DOMAIN CONTAINING 7"/>
    <property type="match status" value="1"/>
</dbReference>
<dbReference type="PROSITE" id="PS50082">
    <property type="entry name" value="WD_REPEATS_2"/>
    <property type="match status" value="14"/>
</dbReference>
<dbReference type="Pfam" id="PF00931">
    <property type="entry name" value="NB-ARC"/>
    <property type="match status" value="1"/>
</dbReference>
<dbReference type="SUPFAM" id="SSF141571">
    <property type="entry name" value="Pentapeptide repeat-like"/>
    <property type="match status" value="1"/>
</dbReference>
<feature type="repeat" description="WD" evidence="3">
    <location>
        <begin position="1078"/>
        <end position="1119"/>
    </location>
</feature>
<feature type="repeat" description="WD" evidence="3">
    <location>
        <begin position="910"/>
        <end position="951"/>
    </location>
</feature>
<dbReference type="KEGG" id="cyn:Cyan7425_4789"/>
<feature type="domain" description="NB-ARC" evidence="4">
    <location>
        <begin position="154"/>
        <end position="234"/>
    </location>
</feature>
<gene>
    <name evidence="6" type="ordered locus">Cyan7425_4789</name>
</gene>
<dbReference type="InterPro" id="IPR020472">
    <property type="entry name" value="WD40_PAC1"/>
</dbReference>
<dbReference type="Gene3D" id="2.130.10.10">
    <property type="entry name" value="YVTN repeat-like/Quinoprotein amine dehydrogenase"/>
    <property type="match status" value="5"/>
</dbReference>
<dbReference type="OrthoDB" id="567898at2"/>
<dbReference type="Pfam" id="PF25173">
    <property type="entry name" value="Beta-prop_WDR3_1st"/>
    <property type="match status" value="1"/>
</dbReference>
<dbReference type="InterPro" id="IPR027417">
    <property type="entry name" value="P-loop_NTPase"/>
</dbReference>
<feature type="repeat" description="WD" evidence="3">
    <location>
        <begin position="994"/>
        <end position="1035"/>
    </location>
</feature>
<keyword evidence="2" id="KW-0677">Repeat</keyword>
<dbReference type="InterPro" id="IPR001680">
    <property type="entry name" value="WD40_rpt"/>
</dbReference>
<feature type="repeat" description="WD" evidence="3">
    <location>
        <begin position="616"/>
        <end position="657"/>
    </location>
</feature>
<dbReference type="PROSITE" id="PS50294">
    <property type="entry name" value="WD_REPEATS_REGION"/>
    <property type="match status" value="13"/>
</dbReference>
<feature type="repeat" description="WD" evidence="3">
    <location>
        <begin position="784"/>
        <end position="825"/>
    </location>
</feature>
<dbReference type="HOGENOM" id="CLU_005071_2_0_3"/>
<evidence type="ECO:0000256" key="2">
    <source>
        <dbReference type="ARBA" id="ARBA00022737"/>
    </source>
</evidence>
<reference evidence="6" key="1">
    <citation type="submission" date="2009-01" db="EMBL/GenBank/DDBJ databases">
        <title>Complete sequence of chromosome Cyanothece sp. PCC 7425.</title>
        <authorList>
            <consortium name="US DOE Joint Genome Institute"/>
            <person name="Lucas S."/>
            <person name="Copeland A."/>
            <person name="Lapidus A."/>
            <person name="Glavina del Rio T."/>
            <person name="Dalin E."/>
            <person name="Tice H."/>
            <person name="Bruce D."/>
            <person name="Goodwin L."/>
            <person name="Pitluck S."/>
            <person name="Sims D."/>
            <person name="Meineke L."/>
            <person name="Brettin T."/>
            <person name="Detter J.C."/>
            <person name="Han C."/>
            <person name="Larimer F."/>
            <person name="Land M."/>
            <person name="Hauser L."/>
            <person name="Kyrpides N."/>
            <person name="Ovchinnikova G."/>
            <person name="Liberton M."/>
            <person name="Stoeckel J."/>
            <person name="Banerjee A."/>
            <person name="Singh A."/>
            <person name="Page L."/>
            <person name="Sato H."/>
            <person name="Zhao L."/>
            <person name="Sherman L."/>
            <person name="Pakrasi H."/>
            <person name="Richardson P."/>
        </authorList>
    </citation>
    <scope>NUCLEOTIDE SEQUENCE</scope>
    <source>
        <strain evidence="6">PCC 7425</strain>
    </source>
</reference>
<dbReference type="FunFam" id="2.130.10.10:FF:000228">
    <property type="entry name" value="COMPASS-like H3K4 histone methylase component WDR5A"/>
    <property type="match status" value="1"/>
</dbReference>
<feature type="repeat" description="WD" evidence="3">
    <location>
        <begin position="1036"/>
        <end position="1077"/>
    </location>
</feature>
<dbReference type="GO" id="GO:0043531">
    <property type="term" value="F:ADP binding"/>
    <property type="evidence" value="ECO:0007669"/>
    <property type="project" value="InterPro"/>
</dbReference>
<dbReference type="STRING" id="395961.Cyan7425_4789"/>
<dbReference type="SUPFAM" id="SSF50978">
    <property type="entry name" value="WD40 repeat-like"/>
    <property type="match status" value="2"/>
</dbReference>
<feature type="repeat" description="WD" evidence="3">
    <location>
        <begin position="700"/>
        <end position="741"/>
    </location>
</feature>
<dbReference type="PROSITE" id="PS00678">
    <property type="entry name" value="WD_REPEATS_1"/>
    <property type="match status" value="8"/>
</dbReference>
<feature type="repeat" description="WD" evidence="3">
    <location>
        <begin position="868"/>
        <end position="909"/>
    </location>
</feature>
<dbReference type="PRINTS" id="PR00364">
    <property type="entry name" value="DISEASERSIST"/>
</dbReference>
<evidence type="ECO:0000259" key="5">
    <source>
        <dbReference type="Pfam" id="PF26355"/>
    </source>
</evidence>
<dbReference type="Pfam" id="PF00400">
    <property type="entry name" value="WD40"/>
    <property type="match status" value="9"/>
</dbReference>
<dbReference type="InterPro" id="IPR002182">
    <property type="entry name" value="NB-ARC"/>
</dbReference>
<dbReference type="InterPro" id="IPR019775">
    <property type="entry name" value="WD40_repeat_CS"/>
</dbReference>
<dbReference type="InterPro" id="IPR058651">
    <property type="entry name" value="HTH_VMAP-M9"/>
</dbReference>
<dbReference type="AlphaFoldDB" id="B8HM86"/>
<feature type="domain" description="vWA-MoxR associated protein N-terminal HTH" evidence="5">
    <location>
        <begin position="1"/>
        <end position="80"/>
    </location>
</feature>
<dbReference type="PANTHER" id="PTHR19848">
    <property type="entry name" value="WD40 REPEAT PROTEIN"/>
    <property type="match status" value="1"/>
</dbReference>
<evidence type="ECO:0000259" key="4">
    <source>
        <dbReference type="Pfam" id="PF00931"/>
    </source>
</evidence>
<dbReference type="CDD" id="cd00200">
    <property type="entry name" value="WD40"/>
    <property type="match status" value="2"/>
</dbReference>
<accession>B8HM86</accession>
<feature type="repeat" description="WD" evidence="3">
    <location>
        <begin position="742"/>
        <end position="783"/>
    </location>
</feature>
<dbReference type="EMBL" id="CP001344">
    <property type="protein sequence ID" value="ACL47093.1"/>
    <property type="molecule type" value="Genomic_DNA"/>
</dbReference>
<evidence type="ECO:0000256" key="3">
    <source>
        <dbReference type="PROSITE-ProRule" id="PRU00221"/>
    </source>
</evidence>
<evidence type="ECO:0000313" key="6">
    <source>
        <dbReference type="EMBL" id="ACL47093.1"/>
    </source>
</evidence>
<dbReference type="InterPro" id="IPR036322">
    <property type="entry name" value="WD40_repeat_dom_sf"/>
</dbReference>
<feature type="repeat" description="WD" evidence="3">
    <location>
        <begin position="658"/>
        <end position="699"/>
    </location>
</feature>
<name>B8HM86_CYAP4</name>
<dbReference type="eggNOG" id="COG2319">
    <property type="taxonomic scope" value="Bacteria"/>
</dbReference>
<dbReference type="Pfam" id="PF26355">
    <property type="entry name" value="HTH_VMAP-M9"/>
    <property type="match status" value="1"/>
</dbReference>